<dbReference type="SMART" id="SM00276">
    <property type="entry name" value="GLECT"/>
    <property type="match status" value="1"/>
</dbReference>
<protein>
    <recommendedName>
        <fullName evidence="13">Galectin domain-containing protein</fullName>
    </recommendedName>
</protein>
<dbReference type="GO" id="GO:0000139">
    <property type="term" value="C:Golgi membrane"/>
    <property type="evidence" value="ECO:0007669"/>
    <property type="project" value="UniProtKB-SubCell"/>
</dbReference>
<evidence type="ECO:0000256" key="4">
    <source>
        <dbReference type="ARBA" id="ARBA00022676"/>
    </source>
</evidence>
<name>A0A176WTG8_MARPO</name>
<gene>
    <name evidence="14" type="ORF">AXG93_4225s1480</name>
</gene>
<evidence type="ECO:0000256" key="5">
    <source>
        <dbReference type="ARBA" id="ARBA00022679"/>
    </source>
</evidence>
<feature type="domain" description="Galectin" evidence="13">
    <location>
        <begin position="172"/>
        <end position="368"/>
    </location>
</feature>
<dbReference type="GO" id="GO:1901137">
    <property type="term" value="P:carbohydrate derivative biosynthetic process"/>
    <property type="evidence" value="ECO:0007669"/>
    <property type="project" value="UniProtKB-ARBA"/>
</dbReference>
<dbReference type="Proteomes" id="UP000077202">
    <property type="component" value="Unassembled WGS sequence"/>
</dbReference>
<evidence type="ECO:0000259" key="13">
    <source>
        <dbReference type="PROSITE" id="PS51304"/>
    </source>
</evidence>
<proteinExistence type="inferred from homology"/>
<evidence type="ECO:0000313" key="15">
    <source>
        <dbReference type="Proteomes" id="UP000077202"/>
    </source>
</evidence>
<dbReference type="InterPro" id="IPR002659">
    <property type="entry name" value="Glyco_trans_31"/>
</dbReference>
<evidence type="ECO:0000256" key="9">
    <source>
        <dbReference type="ARBA" id="ARBA00023034"/>
    </source>
</evidence>
<evidence type="ECO:0000256" key="6">
    <source>
        <dbReference type="ARBA" id="ARBA00022692"/>
    </source>
</evidence>
<evidence type="ECO:0000256" key="2">
    <source>
        <dbReference type="ARBA" id="ARBA00004922"/>
    </source>
</evidence>
<evidence type="ECO:0000256" key="11">
    <source>
        <dbReference type="ARBA" id="ARBA00023211"/>
    </source>
</evidence>
<comment type="similarity">
    <text evidence="3">Belongs to the glycosyltransferase 31 family.</text>
</comment>
<dbReference type="PANTHER" id="PTHR11214:SF3">
    <property type="entry name" value="BETA-1,3-GALACTOSYLTRANSFERASE 6"/>
    <property type="match status" value="1"/>
</dbReference>
<dbReference type="PROSITE" id="PS51304">
    <property type="entry name" value="GALECTIN"/>
    <property type="match status" value="1"/>
</dbReference>
<keyword evidence="7" id="KW-0735">Signal-anchor</keyword>
<dbReference type="Gene3D" id="3.90.550.50">
    <property type="match status" value="1"/>
</dbReference>
<keyword evidence="6 12" id="KW-0812">Transmembrane</keyword>
<reference evidence="14" key="1">
    <citation type="submission" date="2016-03" db="EMBL/GenBank/DDBJ databases">
        <title>Mechanisms controlling the formation of the plant cell surface in tip-growing cells are functionally conserved among land plants.</title>
        <authorList>
            <person name="Honkanen S."/>
            <person name="Jones V.A."/>
            <person name="Morieri G."/>
            <person name="Champion C."/>
            <person name="Hetherington A.J."/>
            <person name="Kelly S."/>
            <person name="Saint-Marcoux D."/>
            <person name="Proust H."/>
            <person name="Prescott H."/>
            <person name="Dolan L."/>
        </authorList>
    </citation>
    <scope>NUCLEOTIDE SEQUENCE [LARGE SCALE GENOMIC DNA]</scope>
    <source>
        <tissue evidence="14">Whole gametophyte</tissue>
    </source>
</reference>
<dbReference type="GO" id="GO:0008378">
    <property type="term" value="F:galactosyltransferase activity"/>
    <property type="evidence" value="ECO:0007669"/>
    <property type="project" value="UniProtKB-ARBA"/>
</dbReference>
<evidence type="ECO:0000256" key="12">
    <source>
        <dbReference type="SAM" id="Phobius"/>
    </source>
</evidence>
<feature type="transmembrane region" description="Helical" evidence="12">
    <location>
        <begin position="7"/>
        <end position="24"/>
    </location>
</feature>
<keyword evidence="11" id="KW-0464">Manganese</keyword>
<dbReference type="UniPathway" id="UPA00378"/>
<dbReference type="AlphaFoldDB" id="A0A176WTG8"/>
<dbReference type="GO" id="GO:0030246">
    <property type="term" value="F:carbohydrate binding"/>
    <property type="evidence" value="ECO:0007669"/>
    <property type="project" value="InterPro"/>
</dbReference>
<dbReference type="InterPro" id="IPR001079">
    <property type="entry name" value="Galectin_CRD"/>
</dbReference>
<evidence type="ECO:0000256" key="1">
    <source>
        <dbReference type="ARBA" id="ARBA00004323"/>
    </source>
</evidence>
<dbReference type="PANTHER" id="PTHR11214">
    <property type="entry name" value="BETA-1,3-N-ACETYLGLUCOSAMINYLTRANSFERASE"/>
    <property type="match status" value="1"/>
</dbReference>
<evidence type="ECO:0000256" key="8">
    <source>
        <dbReference type="ARBA" id="ARBA00022989"/>
    </source>
</evidence>
<dbReference type="InterPro" id="IPR013320">
    <property type="entry name" value="ConA-like_dom_sf"/>
</dbReference>
<keyword evidence="8 12" id="KW-1133">Transmembrane helix</keyword>
<accession>A0A176WTG8</accession>
<comment type="pathway">
    <text evidence="2">Protein modification; protein glycosylation.</text>
</comment>
<sequence length="648" mass="72350">MKRKLEWGVILFTVCVIFVIRFGYLEGPSQYFNLDLFSKSSITSIRLYWPPALGANGSFGGEQPRIASGDSRAQAPSESPAAVVQDAASSALRVLGAWSGLKRVFNRSDLAHEVIEGFKEGILAWRDLKKYVEEGEKDKDKGTEAAAAEAVVEKRCPYSVSSTNASELASDGGVQFPCGLVLDSSITVIATVTPAGSGDFQFELVGAKASGDVGSPPVILHYNVRILGDKLTAEAVIIQNTWTSSSAWGEEERCPYVDKQPKKNPVDGLETCIEQVGKAITWKPPLERRSETTKWSSVFKGSEKSKPWFPFSEGMPFAATIWVGWEGFHMTVNGKHISSFEYRKGLEPWLVSKLQVKGDLRISSIIATGLPISESAEEVAGVEFLKAPPLPGKSKKLKLFIGVFSTTNNFDRRMAIRRSWMQSDEVRSSDVVVRFFVGLHKQDQVNKEMWDEAKTYGDIQLLPFVDYYHLITLKTIAICIYATKHVNADYVMKTDDDSFVRIDAVLAAIDGRRARSKSLLLGEVEKTNGPERDINSKWYISEAEFPDPKYPPWAHGPGYVISSDIAKFVSTTSGKKELKLFKLEDVAMGIWIDEYHRTQRRAIEYVDDDKFVSGGCAENYIIAHYQNPRQMLCLWQELKKHQRPVCCN</sequence>
<dbReference type="SMART" id="SM00908">
    <property type="entry name" value="Gal-bind_lectin"/>
    <property type="match status" value="1"/>
</dbReference>
<keyword evidence="4" id="KW-0328">Glycosyltransferase</keyword>
<keyword evidence="15" id="KW-1185">Reference proteome</keyword>
<evidence type="ECO:0000313" key="14">
    <source>
        <dbReference type="EMBL" id="OAE35843.1"/>
    </source>
</evidence>
<evidence type="ECO:0000256" key="10">
    <source>
        <dbReference type="ARBA" id="ARBA00023136"/>
    </source>
</evidence>
<dbReference type="Pfam" id="PF00337">
    <property type="entry name" value="Gal-bind_lectin"/>
    <property type="match status" value="1"/>
</dbReference>
<evidence type="ECO:0000256" key="7">
    <source>
        <dbReference type="ARBA" id="ARBA00022968"/>
    </source>
</evidence>
<dbReference type="Gene3D" id="2.60.120.200">
    <property type="match status" value="1"/>
</dbReference>
<evidence type="ECO:0000256" key="3">
    <source>
        <dbReference type="ARBA" id="ARBA00008661"/>
    </source>
</evidence>
<dbReference type="SUPFAM" id="SSF49899">
    <property type="entry name" value="Concanavalin A-like lectins/glucanases"/>
    <property type="match status" value="1"/>
</dbReference>
<keyword evidence="5" id="KW-0808">Transferase</keyword>
<keyword evidence="10 12" id="KW-0472">Membrane</keyword>
<keyword evidence="9" id="KW-0333">Golgi apparatus</keyword>
<dbReference type="CDD" id="cd00070">
    <property type="entry name" value="GLECT"/>
    <property type="match status" value="1"/>
</dbReference>
<dbReference type="EMBL" id="LVLJ01000057">
    <property type="protein sequence ID" value="OAE35843.1"/>
    <property type="molecule type" value="Genomic_DNA"/>
</dbReference>
<comment type="subcellular location">
    <subcellularLocation>
        <location evidence="1">Golgi apparatus membrane</location>
        <topology evidence="1">Single-pass type II membrane protein</topology>
    </subcellularLocation>
</comment>
<comment type="caution">
    <text evidence="14">The sequence shown here is derived from an EMBL/GenBank/DDBJ whole genome shotgun (WGS) entry which is preliminary data.</text>
</comment>
<dbReference type="Pfam" id="PF01762">
    <property type="entry name" value="Galactosyl_T"/>
    <property type="match status" value="1"/>
</dbReference>
<organism evidence="14 15">
    <name type="scientific">Marchantia polymorpha subsp. ruderalis</name>
    <dbReference type="NCBI Taxonomy" id="1480154"/>
    <lineage>
        <taxon>Eukaryota</taxon>
        <taxon>Viridiplantae</taxon>
        <taxon>Streptophyta</taxon>
        <taxon>Embryophyta</taxon>
        <taxon>Marchantiophyta</taxon>
        <taxon>Marchantiopsida</taxon>
        <taxon>Marchantiidae</taxon>
        <taxon>Marchantiales</taxon>
        <taxon>Marchantiaceae</taxon>
        <taxon>Marchantia</taxon>
    </lineage>
</organism>